<dbReference type="EnsemblMetazoa" id="CapteT201465">
    <property type="protein sequence ID" value="CapteP201465"/>
    <property type="gene ID" value="CapteG201465"/>
</dbReference>
<comment type="caution">
    <text evidence="3">Lacks conserved residue(s) required for the propagation of feature annotation.</text>
</comment>
<dbReference type="STRING" id="283909.R7TP38"/>
<dbReference type="PROSITE" id="PS50240">
    <property type="entry name" value="TRYPSIN_DOM"/>
    <property type="match status" value="2"/>
</dbReference>
<dbReference type="SMART" id="SM00042">
    <property type="entry name" value="CUB"/>
    <property type="match status" value="2"/>
</dbReference>
<evidence type="ECO:0000256" key="1">
    <source>
        <dbReference type="ARBA" id="ARBA00023157"/>
    </source>
</evidence>
<dbReference type="FunFam" id="2.40.10.10:FF:000068">
    <property type="entry name" value="transmembrane protease serine 2"/>
    <property type="match status" value="2"/>
</dbReference>
<protein>
    <recommendedName>
        <fullName evidence="9">Ovochymase-2</fullName>
    </recommendedName>
</protein>
<dbReference type="InterPro" id="IPR035914">
    <property type="entry name" value="Sperma_CUB_dom_sf"/>
</dbReference>
<feature type="domain" description="CUB" evidence="4">
    <location>
        <begin position="143"/>
        <end position="255"/>
    </location>
</feature>
<dbReference type="Gene3D" id="2.60.120.290">
    <property type="entry name" value="Spermadhesin, CUB domain"/>
    <property type="match status" value="3"/>
</dbReference>
<evidence type="ECO:0000259" key="4">
    <source>
        <dbReference type="PROSITE" id="PS01180"/>
    </source>
</evidence>
<organism evidence="6">
    <name type="scientific">Capitella teleta</name>
    <name type="common">Polychaete worm</name>
    <dbReference type="NCBI Taxonomy" id="283909"/>
    <lineage>
        <taxon>Eukaryota</taxon>
        <taxon>Metazoa</taxon>
        <taxon>Spiralia</taxon>
        <taxon>Lophotrochozoa</taxon>
        <taxon>Annelida</taxon>
        <taxon>Polychaeta</taxon>
        <taxon>Sedentaria</taxon>
        <taxon>Scolecida</taxon>
        <taxon>Capitellidae</taxon>
        <taxon>Capitella</taxon>
    </lineage>
</organism>
<dbReference type="Pfam" id="PF00089">
    <property type="entry name" value="Trypsin"/>
    <property type="match status" value="2"/>
</dbReference>
<dbReference type="SUPFAM" id="SSF50494">
    <property type="entry name" value="Trypsin-like serine proteases"/>
    <property type="match status" value="2"/>
</dbReference>
<dbReference type="HOGENOM" id="CLU_326150_0_0_1"/>
<evidence type="ECO:0000313" key="7">
    <source>
        <dbReference type="EnsemblMetazoa" id="CapteP201465"/>
    </source>
</evidence>
<reference evidence="7" key="3">
    <citation type="submission" date="2015-06" db="UniProtKB">
        <authorList>
            <consortium name="EnsemblMetazoa"/>
        </authorList>
    </citation>
    <scope>IDENTIFICATION</scope>
</reference>
<evidence type="ECO:0000256" key="3">
    <source>
        <dbReference type="PROSITE-ProRule" id="PRU00059"/>
    </source>
</evidence>
<name>R7TP38_CAPTE</name>
<dbReference type="EMBL" id="AMQN01011891">
    <property type="status" value="NOT_ANNOTATED_CDS"/>
    <property type="molecule type" value="Genomic_DNA"/>
</dbReference>
<feature type="disulfide bond" evidence="3">
    <location>
        <begin position="143"/>
        <end position="170"/>
    </location>
</feature>
<dbReference type="Proteomes" id="UP000014760">
    <property type="component" value="Unassembled WGS sequence"/>
</dbReference>
<dbReference type="CDD" id="cd00041">
    <property type="entry name" value="CUB"/>
    <property type="match status" value="2"/>
</dbReference>
<dbReference type="AlphaFoldDB" id="R7TP38"/>
<dbReference type="Pfam" id="PF00431">
    <property type="entry name" value="CUB"/>
    <property type="match status" value="2"/>
</dbReference>
<keyword evidence="8" id="KW-1185">Reference proteome</keyword>
<evidence type="ECO:0000256" key="2">
    <source>
        <dbReference type="ARBA" id="ARBA00024195"/>
    </source>
</evidence>
<accession>R7TP38</accession>
<gene>
    <name evidence="6" type="ORF">CAPTEDRAFT_201465</name>
</gene>
<dbReference type="PANTHER" id="PTHR24252:SF7">
    <property type="entry name" value="HYALIN"/>
    <property type="match status" value="1"/>
</dbReference>
<dbReference type="GO" id="GO:0006508">
    <property type="term" value="P:proteolysis"/>
    <property type="evidence" value="ECO:0007669"/>
    <property type="project" value="InterPro"/>
</dbReference>
<dbReference type="PANTHER" id="PTHR24252">
    <property type="entry name" value="ACROSIN-RELATED"/>
    <property type="match status" value="1"/>
</dbReference>
<dbReference type="PRINTS" id="PR00722">
    <property type="entry name" value="CHYMOTRYPSIN"/>
</dbReference>
<keyword evidence="1 3" id="KW-1015">Disulfide bond</keyword>
<dbReference type="Gene3D" id="2.40.10.10">
    <property type="entry name" value="Trypsin-like serine proteases"/>
    <property type="match status" value="2"/>
</dbReference>
<sequence>MYSKKKDDSRCPPDPISINRTGILLSPPNRRHNAPITCVFQVDAGHDRVVKIDFLSVTLTVDADCSESRITLQYAAPGTGTALDEFCTMQRHSWLSANQQVTLTFEASGNSQLDEGFSARINFIEKTIARKSMTSLVTNGSKCSDIKLTAPSGIFQSPNYPDKYDNDLDCYWIITVASGQIELHFDEFDVEPETSCSYDSLTVYDGRSMTSSMLGSYCNAIQPQTIISSGRSLTVHFVTDNSVNQKGFSLRYTLYNGIKQAQEVQCGIPLVPRPASKLRGPIESTPGSSPWHVSIRRDGKHICSGAIISGAWILTSAHCVACSSIYTVLPVGHLFNSCSKETLVKQIHKHPNYDPDSREYDVALLLLTSPVSFGKDVVPVCLPTHRIPVYHVCSVSSWAVGYDHSNPLRINNFPVLPSPMCNSTTWYDGRIKDDMLCAGFPEPVVRSCPFLKDSGSPLMCLYDDQWVLGGVLSWSEQCGAKNRPTVFTDVYAELVWIKSMISGSCGAASVNPLFGHMFNSEPAVPHSWPWHVRILRHGSFVCAGTIIGDRWVLTSAHCGKSLDLIVIAGSYRRSRRGYNEQIRQVVNVTVHPGYCNKSLKHDLAVLETRCSFHMGDAVWPACLPRQSAPQNQMCVVTGWRRTLNGENPDSIDILEQALLPLMTSKQCRNQTWNSEAISDGMLCAGFPEGTKQGCKGDDGGPLVCQRDGLWHLTGVTSFGPTTCNIAGLPTVFSDVHRAVPWITSIIGEPYEIGAAVPKTEVTCSQKPIQRSDAVDEADEDEVVNTDLSGQKGCRCHTRPRIISGSNGTIQSANFPFAYPDFVTCKWIINAPELPVKLTFKTFGIEPSPNCTYDHLKIITGRGVHSVLCGATVPQPLYVHAKSFR</sequence>
<dbReference type="FunFam" id="2.60.120.290:FF:000005">
    <property type="entry name" value="Procollagen C-endopeptidase enhancer 1"/>
    <property type="match status" value="1"/>
</dbReference>
<dbReference type="InterPro" id="IPR001314">
    <property type="entry name" value="Peptidase_S1A"/>
</dbReference>
<evidence type="ECO:0000313" key="8">
    <source>
        <dbReference type="Proteomes" id="UP000014760"/>
    </source>
</evidence>
<feature type="domain" description="CUB" evidence="4">
    <location>
        <begin position="795"/>
        <end position="884"/>
    </location>
</feature>
<dbReference type="InterPro" id="IPR001254">
    <property type="entry name" value="Trypsin_dom"/>
</dbReference>
<comment type="similarity">
    <text evidence="2">Belongs to the peptidase S1 family. CLIP subfamily.</text>
</comment>
<dbReference type="GO" id="GO:0004252">
    <property type="term" value="F:serine-type endopeptidase activity"/>
    <property type="evidence" value="ECO:0007669"/>
    <property type="project" value="InterPro"/>
</dbReference>
<feature type="domain" description="Peptidase S1" evidence="5">
    <location>
        <begin position="278"/>
        <end position="502"/>
    </location>
</feature>
<dbReference type="EMBL" id="KB309161">
    <property type="protein sequence ID" value="ELT95307.1"/>
    <property type="molecule type" value="Genomic_DNA"/>
</dbReference>
<dbReference type="InterPro" id="IPR000859">
    <property type="entry name" value="CUB_dom"/>
</dbReference>
<dbReference type="InterPro" id="IPR009003">
    <property type="entry name" value="Peptidase_S1_PA"/>
</dbReference>
<dbReference type="InterPro" id="IPR043504">
    <property type="entry name" value="Peptidase_S1_PA_chymotrypsin"/>
</dbReference>
<reference evidence="8" key="1">
    <citation type="submission" date="2012-12" db="EMBL/GenBank/DDBJ databases">
        <authorList>
            <person name="Hellsten U."/>
            <person name="Grimwood J."/>
            <person name="Chapman J.A."/>
            <person name="Shapiro H."/>
            <person name="Aerts A."/>
            <person name="Otillar R.P."/>
            <person name="Terry A.Y."/>
            <person name="Boore J.L."/>
            <person name="Simakov O."/>
            <person name="Marletaz F."/>
            <person name="Cho S.-J."/>
            <person name="Edsinger-Gonzales E."/>
            <person name="Havlak P."/>
            <person name="Kuo D.-H."/>
            <person name="Larsson T."/>
            <person name="Lv J."/>
            <person name="Arendt D."/>
            <person name="Savage R."/>
            <person name="Osoegawa K."/>
            <person name="de Jong P."/>
            <person name="Lindberg D.R."/>
            <person name="Seaver E.C."/>
            <person name="Weisblat D.A."/>
            <person name="Putnam N.H."/>
            <person name="Grigoriev I.V."/>
            <person name="Rokhsar D.S."/>
        </authorList>
    </citation>
    <scope>NUCLEOTIDE SEQUENCE</scope>
    <source>
        <strain evidence="8">I ESC-2004</strain>
    </source>
</reference>
<evidence type="ECO:0000313" key="6">
    <source>
        <dbReference type="EMBL" id="ELT95307.1"/>
    </source>
</evidence>
<dbReference type="OMA" id="ENSSCWT"/>
<dbReference type="PROSITE" id="PS01180">
    <property type="entry name" value="CUB"/>
    <property type="match status" value="2"/>
</dbReference>
<feature type="non-terminal residue" evidence="6">
    <location>
        <position position="884"/>
    </location>
</feature>
<dbReference type="CDD" id="cd00190">
    <property type="entry name" value="Tryp_SPc"/>
    <property type="match status" value="2"/>
</dbReference>
<proteinExistence type="inferred from homology"/>
<dbReference type="FunFam" id="2.40.10.10:FF:000002">
    <property type="entry name" value="Transmembrane protease serine"/>
    <property type="match status" value="1"/>
</dbReference>
<evidence type="ECO:0008006" key="9">
    <source>
        <dbReference type="Google" id="ProtNLM"/>
    </source>
</evidence>
<dbReference type="SUPFAM" id="SSF49854">
    <property type="entry name" value="Spermadhesin, CUB domain"/>
    <property type="match status" value="3"/>
</dbReference>
<evidence type="ECO:0000259" key="5">
    <source>
        <dbReference type="PROSITE" id="PS50240"/>
    </source>
</evidence>
<dbReference type="OrthoDB" id="9425590at2759"/>
<dbReference type="SMART" id="SM00020">
    <property type="entry name" value="Tryp_SPc"/>
    <property type="match status" value="2"/>
</dbReference>
<reference evidence="6 8" key="2">
    <citation type="journal article" date="2013" name="Nature">
        <title>Insights into bilaterian evolution from three spiralian genomes.</title>
        <authorList>
            <person name="Simakov O."/>
            <person name="Marletaz F."/>
            <person name="Cho S.J."/>
            <person name="Edsinger-Gonzales E."/>
            <person name="Havlak P."/>
            <person name="Hellsten U."/>
            <person name="Kuo D.H."/>
            <person name="Larsson T."/>
            <person name="Lv J."/>
            <person name="Arendt D."/>
            <person name="Savage R."/>
            <person name="Osoegawa K."/>
            <person name="de Jong P."/>
            <person name="Grimwood J."/>
            <person name="Chapman J.A."/>
            <person name="Shapiro H."/>
            <person name="Aerts A."/>
            <person name="Otillar R.P."/>
            <person name="Terry A.Y."/>
            <person name="Boore J.L."/>
            <person name="Grigoriev I.V."/>
            <person name="Lindberg D.R."/>
            <person name="Seaver E.C."/>
            <person name="Weisblat D.A."/>
            <person name="Putnam N.H."/>
            <person name="Rokhsar D.S."/>
        </authorList>
    </citation>
    <scope>NUCLEOTIDE SEQUENCE</scope>
    <source>
        <strain evidence="6 8">I ESC-2004</strain>
    </source>
</reference>
<feature type="domain" description="Peptidase S1" evidence="5">
    <location>
        <begin position="500"/>
        <end position="747"/>
    </location>
</feature>